<dbReference type="CDD" id="cd09275">
    <property type="entry name" value="RNase_HI_RT_DIRS1"/>
    <property type="match status" value="1"/>
</dbReference>
<keyword evidence="1" id="KW-0645">Protease</keyword>
<proteinExistence type="predicted"/>
<dbReference type="SUPFAM" id="SSF56672">
    <property type="entry name" value="DNA/RNA polymerases"/>
    <property type="match status" value="1"/>
</dbReference>
<organism evidence="1 2">
    <name type="scientific">Labeo rohita</name>
    <name type="common">Indian major carp</name>
    <name type="synonym">Cyprinus rohita</name>
    <dbReference type="NCBI Taxonomy" id="84645"/>
    <lineage>
        <taxon>Eukaryota</taxon>
        <taxon>Metazoa</taxon>
        <taxon>Chordata</taxon>
        <taxon>Craniata</taxon>
        <taxon>Vertebrata</taxon>
        <taxon>Euteleostomi</taxon>
        <taxon>Actinopterygii</taxon>
        <taxon>Neopterygii</taxon>
        <taxon>Teleostei</taxon>
        <taxon>Ostariophysi</taxon>
        <taxon>Cypriniformes</taxon>
        <taxon>Cyprinidae</taxon>
        <taxon>Labeoninae</taxon>
        <taxon>Labeonini</taxon>
        <taxon>Labeo</taxon>
    </lineage>
</organism>
<keyword evidence="1" id="KW-0378">Hydrolase</keyword>
<dbReference type="EMBL" id="JACTAM010002322">
    <property type="protein sequence ID" value="KAI2645118.1"/>
    <property type="molecule type" value="Genomic_DNA"/>
</dbReference>
<evidence type="ECO:0000313" key="1">
    <source>
        <dbReference type="EMBL" id="KAI2645118.1"/>
    </source>
</evidence>
<sequence length="151" mass="17030">MAAASTVIPLGLLHMRPFQLWLRARGFHPIPRGKQGLHARGFVPFLCGSDPVSDFGSHSRSVLLTDTSLTGWGAVLNGRPAQGIWRGHFLYWHIDCLKMMAVFQALKYFLQQLRGYHVLVWVDNTAVVPYINRQGGLRSCHLNRLAQKILL</sequence>
<dbReference type="Proteomes" id="UP000830375">
    <property type="component" value="Unassembled WGS sequence"/>
</dbReference>
<evidence type="ECO:0000313" key="2">
    <source>
        <dbReference type="Proteomes" id="UP000830375"/>
    </source>
</evidence>
<dbReference type="InterPro" id="IPR043502">
    <property type="entry name" value="DNA/RNA_pol_sf"/>
</dbReference>
<accession>A0ABQ8L669</accession>
<keyword evidence="2" id="KW-1185">Reference proteome</keyword>
<reference evidence="1 2" key="1">
    <citation type="submission" date="2022-01" db="EMBL/GenBank/DDBJ databases">
        <title>A high-quality chromosome-level genome assembly of rohu carp, Labeo rohita.</title>
        <authorList>
            <person name="Arick M.A. II"/>
            <person name="Hsu C.-Y."/>
            <person name="Magbanua Z."/>
            <person name="Pechanova O."/>
            <person name="Grover C."/>
            <person name="Miller E."/>
            <person name="Thrash A."/>
            <person name="Ezzel L."/>
            <person name="Alam S."/>
            <person name="Benzie J."/>
            <person name="Hamilton M."/>
            <person name="Karsi A."/>
            <person name="Lawrence M.L."/>
            <person name="Peterson D.G."/>
        </authorList>
    </citation>
    <scope>NUCLEOTIDE SEQUENCE [LARGE SCALE GENOMIC DNA]</scope>
    <source>
        <strain evidence="2">BAU-BD-2019</strain>
        <tissue evidence="1">Blood</tissue>
    </source>
</reference>
<name>A0ABQ8L669_LABRO</name>
<gene>
    <name evidence="1" type="ORF">H4Q32_030573</name>
</gene>
<protein>
    <submittedName>
        <fullName evidence="1">Cysteine protease ATG4</fullName>
    </submittedName>
</protein>
<dbReference type="GO" id="GO:0006508">
    <property type="term" value="P:proteolysis"/>
    <property type="evidence" value="ECO:0007669"/>
    <property type="project" value="UniProtKB-KW"/>
</dbReference>
<comment type="caution">
    <text evidence="1">The sequence shown here is derived from an EMBL/GenBank/DDBJ whole genome shotgun (WGS) entry which is preliminary data.</text>
</comment>
<dbReference type="GO" id="GO:0008233">
    <property type="term" value="F:peptidase activity"/>
    <property type="evidence" value="ECO:0007669"/>
    <property type="project" value="UniProtKB-KW"/>
</dbReference>